<dbReference type="InterPro" id="IPR021803">
    <property type="entry name" value="DUF3373"/>
</dbReference>
<comment type="caution">
    <text evidence="2">The sequence shown here is derived from an EMBL/GenBank/DDBJ whole genome shotgun (WGS) entry which is preliminary data.</text>
</comment>
<dbReference type="EMBL" id="BLAB01000001">
    <property type="protein sequence ID" value="GER93319.1"/>
    <property type="molecule type" value="Genomic_DNA"/>
</dbReference>
<dbReference type="Pfam" id="PF11853">
    <property type="entry name" value="DUF3373"/>
    <property type="match status" value="1"/>
</dbReference>
<feature type="coiled-coil region" evidence="1">
    <location>
        <begin position="24"/>
        <end position="65"/>
    </location>
</feature>
<organism evidence="2">
    <name type="scientific">hot springs metagenome</name>
    <dbReference type="NCBI Taxonomy" id="433727"/>
    <lineage>
        <taxon>unclassified sequences</taxon>
        <taxon>metagenomes</taxon>
        <taxon>ecological metagenomes</taxon>
    </lineage>
</organism>
<gene>
    <name evidence="2" type="ORF">A45J_1056</name>
</gene>
<reference evidence="2" key="1">
    <citation type="submission" date="2019-10" db="EMBL/GenBank/DDBJ databases">
        <title>Metagenomic sequencing of thiosulfate-disproportionating enrichment culture.</title>
        <authorList>
            <person name="Umezawa K."/>
            <person name="Kojima H."/>
            <person name="Fukui M."/>
        </authorList>
    </citation>
    <scope>NUCLEOTIDE SEQUENCE</scope>
    <source>
        <strain evidence="2">45J</strain>
    </source>
</reference>
<accession>A0A5J4L505</accession>
<keyword evidence="1" id="KW-0175">Coiled coil</keyword>
<dbReference type="AlphaFoldDB" id="A0A5J4L505"/>
<evidence type="ECO:0000256" key="1">
    <source>
        <dbReference type="SAM" id="Coils"/>
    </source>
</evidence>
<protein>
    <submittedName>
        <fullName evidence="2">DUF3373 domain-containing protein</fullName>
    </submittedName>
</protein>
<proteinExistence type="predicted"/>
<sequence>MKKFLVVLLSLSLMLPLPVFAADQADLLQKIEALSKELDRLKQQMQEMQQKEAAKEERITVVEKKAEEAAGPSWLEIGGDFRARIDSLSGKTHDARLFGGTPLFGSTITGVDGKDVKNDSLFTNRLGLNLRAKATEDITVKARLLMYKVWGMGNTNPVTTNAFFADRTVFDGTTGHIPQDNTLRVDQAYATWSNIGGAPVWFSIGRRPSTGGIPQNLRTNTEKTGTAGVPSLLVDYAFDGLTIGYAPDIDALPGAYAKFCYGKGLDSGFRPKNNNLKDTSMFGIDVVPYDTDKFHVEFNWNRGANIFFNPDAIDNNTNLGEIDWYGATVMGKVGDLNLFASGAISKTHPNNNSMGPFADGNSFGLMWDTVEGKKSRTGNAIYLGGRYDITSTGTKIGLEYNHGSKNWITFVPANDDIWTGKLGTRGDVYEVYLIQELNKKPIAKRGKAFFRLGYQYYDFKYTGSNNWVGAPQKISDLNKTTGAGVFKEVIDKAHDIYLTFDVLF</sequence>
<evidence type="ECO:0000313" key="2">
    <source>
        <dbReference type="EMBL" id="GER93319.1"/>
    </source>
</evidence>
<name>A0A5J4L505_9ZZZZ</name>